<organism evidence="2 3">
    <name type="scientific">Alteromonas salexigens</name>
    <dbReference type="NCBI Taxonomy" id="2982530"/>
    <lineage>
        <taxon>Bacteria</taxon>
        <taxon>Pseudomonadati</taxon>
        <taxon>Pseudomonadota</taxon>
        <taxon>Gammaproteobacteria</taxon>
        <taxon>Alteromonadales</taxon>
        <taxon>Alteromonadaceae</taxon>
        <taxon>Alteromonas/Salinimonas group</taxon>
        <taxon>Alteromonas</taxon>
    </lineage>
</organism>
<keyword evidence="1" id="KW-0472">Membrane</keyword>
<name>A0ABT2VPE6_9ALTE</name>
<feature type="transmembrane region" description="Helical" evidence="1">
    <location>
        <begin position="177"/>
        <end position="196"/>
    </location>
</feature>
<proteinExistence type="predicted"/>
<dbReference type="PANTHER" id="PTHR40076:SF1">
    <property type="entry name" value="MEMBRANE PROTEIN"/>
    <property type="match status" value="1"/>
</dbReference>
<accession>A0ABT2VPE6</accession>
<evidence type="ECO:0000256" key="1">
    <source>
        <dbReference type="SAM" id="Phobius"/>
    </source>
</evidence>
<evidence type="ECO:0000313" key="2">
    <source>
        <dbReference type="EMBL" id="MCU7554111.1"/>
    </source>
</evidence>
<feature type="transmembrane region" description="Helical" evidence="1">
    <location>
        <begin position="135"/>
        <end position="156"/>
    </location>
</feature>
<keyword evidence="1" id="KW-0812">Transmembrane</keyword>
<feature type="transmembrane region" description="Helical" evidence="1">
    <location>
        <begin position="75"/>
        <end position="95"/>
    </location>
</feature>
<dbReference type="Proteomes" id="UP001209257">
    <property type="component" value="Unassembled WGS sequence"/>
</dbReference>
<sequence>MTQKNHNSESQVSQTDNLEATLEGRYQFDLQRTLARANHLVKTHFSAMVQACVVVFLVLVVIALIMQSLPAEQQGFIQIGAILVLAPLQTGLYMMGVRGARNESVKVMDVFSYLPITIVVALTQLIVAILTQLGLVLLIVPGIYIMVASTFALTLVADRNLSAVNAILMSCRIVNRYFWHMLMFTGVFLVLMGIGIATFGFALLWVMPLYFFAIGVLYADMVGTSGAQSSSAGEQHESTFDA</sequence>
<feature type="transmembrane region" description="Helical" evidence="1">
    <location>
        <begin position="107"/>
        <end position="129"/>
    </location>
</feature>
<feature type="transmembrane region" description="Helical" evidence="1">
    <location>
        <begin position="45"/>
        <end position="69"/>
    </location>
</feature>
<reference evidence="3" key="1">
    <citation type="submission" date="2023-07" db="EMBL/GenBank/DDBJ databases">
        <title>Study on multiphase classification of strain Alteromonas salexigens isolated from the Yellow Sea.</title>
        <authorList>
            <person name="Sun L."/>
        </authorList>
    </citation>
    <scope>NUCLEOTIDE SEQUENCE [LARGE SCALE GENOMIC DNA]</scope>
    <source>
        <strain evidence="3">ASW11-19</strain>
    </source>
</reference>
<feature type="transmembrane region" description="Helical" evidence="1">
    <location>
        <begin position="202"/>
        <end position="219"/>
    </location>
</feature>
<evidence type="ECO:0000313" key="3">
    <source>
        <dbReference type="Proteomes" id="UP001209257"/>
    </source>
</evidence>
<dbReference type="RefSeq" id="WP_262992797.1">
    <property type="nucleotide sequence ID" value="NZ_JAOTJC010000006.1"/>
</dbReference>
<dbReference type="InterPro" id="IPR010380">
    <property type="entry name" value="DUF975"/>
</dbReference>
<gene>
    <name evidence="2" type="ORF">OCL06_05835</name>
</gene>
<keyword evidence="3" id="KW-1185">Reference proteome</keyword>
<dbReference type="EMBL" id="JAOTJC010000006">
    <property type="protein sequence ID" value="MCU7554111.1"/>
    <property type="molecule type" value="Genomic_DNA"/>
</dbReference>
<comment type="caution">
    <text evidence="2">The sequence shown here is derived from an EMBL/GenBank/DDBJ whole genome shotgun (WGS) entry which is preliminary data.</text>
</comment>
<dbReference type="PANTHER" id="PTHR40076">
    <property type="entry name" value="MEMBRANE PROTEIN-RELATED"/>
    <property type="match status" value="1"/>
</dbReference>
<keyword evidence="1" id="KW-1133">Transmembrane helix</keyword>
<protein>
    <submittedName>
        <fullName evidence="2">Stress protein</fullName>
    </submittedName>
</protein>